<dbReference type="PANTHER" id="PTHR10192">
    <property type="entry name" value="MOLYBDOPTERIN BIOSYNTHESIS PROTEIN"/>
    <property type="match status" value="1"/>
</dbReference>
<evidence type="ECO:0000256" key="6">
    <source>
        <dbReference type="RuleBase" id="RU365090"/>
    </source>
</evidence>
<proteinExistence type="inferred from homology"/>
<dbReference type="InterPro" id="IPR005111">
    <property type="entry name" value="MoeA_C_domain_IV"/>
</dbReference>
<dbReference type="Pfam" id="PF03454">
    <property type="entry name" value="MoeA_C"/>
    <property type="match status" value="1"/>
</dbReference>
<keyword evidence="4 6" id="KW-0501">Molybdenum cofactor biosynthesis</keyword>
<comment type="catalytic activity">
    <reaction evidence="5">
        <text>adenylyl-molybdopterin + molybdate = Mo-molybdopterin + AMP + H(+)</text>
        <dbReference type="Rhea" id="RHEA:35047"/>
        <dbReference type="ChEBI" id="CHEBI:15378"/>
        <dbReference type="ChEBI" id="CHEBI:36264"/>
        <dbReference type="ChEBI" id="CHEBI:62727"/>
        <dbReference type="ChEBI" id="CHEBI:71302"/>
        <dbReference type="ChEBI" id="CHEBI:456215"/>
        <dbReference type="EC" id="2.10.1.1"/>
    </reaction>
</comment>
<evidence type="ECO:0000313" key="8">
    <source>
        <dbReference type="EMBL" id="MCE8019092.1"/>
    </source>
</evidence>
<dbReference type="Pfam" id="PF00994">
    <property type="entry name" value="MoCF_biosynth"/>
    <property type="match status" value="1"/>
</dbReference>
<dbReference type="InterPro" id="IPR036135">
    <property type="entry name" value="MoeA_linker/N_sf"/>
</dbReference>
<dbReference type="Gene3D" id="3.90.105.10">
    <property type="entry name" value="Molybdopterin biosynthesis moea protein, domain 2"/>
    <property type="match status" value="1"/>
</dbReference>
<dbReference type="InterPro" id="IPR036688">
    <property type="entry name" value="MoeA_C_domain_IV_sf"/>
</dbReference>
<keyword evidence="6" id="KW-0500">Molybdenum</keyword>
<evidence type="ECO:0000313" key="9">
    <source>
        <dbReference type="Proteomes" id="UP001320122"/>
    </source>
</evidence>
<accession>A0ABS9AC01</accession>
<comment type="function">
    <text evidence="1 6">Catalyzes the insertion of molybdate into adenylated molybdopterin with the concomitant release of AMP.</text>
</comment>
<dbReference type="EC" id="2.10.1.1" evidence="6"/>
<keyword evidence="6" id="KW-0460">Magnesium</keyword>
<dbReference type="Gene3D" id="2.40.340.10">
    <property type="entry name" value="MoeA, C-terminal, domain IV"/>
    <property type="match status" value="1"/>
</dbReference>
<gene>
    <name evidence="8" type="ORF">HOP51_03005</name>
</gene>
<dbReference type="InterPro" id="IPR036425">
    <property type="entry name" value="MoaB/Mog-like_dom_sf"/>
</dbReference>
<evidence type="ECO:0000256" key="2">
    <source>
        <dbReference type="ARBA" id="ARBA00005046"/>
    </source>
</evidence>
<dbReference type="CDD" id="cd00887">
    <property type="entry name" value="MoeA"/>
    <property type="match status" value="1"/>
</dbReference>
<dbReference type="InterPro" id="IPR005110">
    <property type="entry name" value="MoeA_linker/N"/>
</dbReference>
<dbReference type="InterPro" id="IPR008284">
    <property type="entry name" value="MoCF_biosynth_CS"/>
</dbReference>
<dbReference type="Proteomes" id="UP001320122">
    <property type="component" value="Unassembled WGS sequence"/>
</dbReference>
<keyword evidence="6" id="KW-0479">Metal-binding</keyword>
<dbReference type="SUPFAM" id="SSF63867">
    <property type="entry name" value="MoeA C-terminal domain-like"/>
    <property type="match status" value="1"/>
</dbReference>
<dbReference type="Pfam" id="PF03453">
    <property type="entry name" value="MoeA_N"/>
    <property type="match status" value="1"/>
</dbReference>
<reference evidence="8 9" key="1">
    <citation type="journal article" date="2021" name="Front. Microbiol.">
        <title>Aerobic Denitrification and Heterotrophic Sulfur Oxidation in the Genus Halomonas Revealed by Six Novel Species Characterizations and Genome-Based Analysis.</title>
        <authorList>
            <person name="Wang L."/>
            <person name="Shao Z."/>
        </authorList>
    </citation>
    <scope>NUCLEOTIDE SEQUENCE [LARGE SCALE GENOMIC DNA]</scope>
    <source>
        <strain evidence="8 9">MCCC 1A11036</strain>
    </source>
</reference>
<evidence type="ECO:0000256" key="3">
    <source>
        <dbReference type="ARBA" id="ARBA00010763"/>
    </source>
</evidence>
<evidence type="ECO:0000256" key="1">
    <source>
        <dbReference type="ARBA" id="ARBA00002901"/>
    </source>
</evidence>
<dbReference type="InterPro" id="IPR038987">
    <property type="entry name" value="MoeA-like"/>
</dbReference>
<organism evidence="8 9">
    <name type="scientific">Billgrantia zhangzhouensis</name>
    <dbReference type="NCBI Taxonomy" id="2733481"/>
    <lineage>
        <taxon>Bacteria</taxon>
        <taxon>Pseudomonadati</taxon>
        <taxon>Pseudomonadota</taxon>
        <taxon>Gammaproteobacteria</taxon>
        <taxon>Oceanospirillales</taxon>
        <taxon>Halomonadaceae</taxon>
        <taxon>Billgrantia</taxon>
    </lineage>
</organism>
<dbReference type="NCBIfam" id="NF045515">
    <property type="entry name" value="Glp_gephyrin"/>
    <property type="match status" value="1"/>
</dbReference>
<dbReference type="Gene3D" id="2.170.190.11">
    <property type="entry name" value="Molybdopterin biosynthesis moea protein, domain 3"/>
    <property type="match status" value="1"/>
</dbReference>
<dbReference type="SUPFAM" id="SSF63882">
    <property type="entry name" value="MoeA N-terminal region -like"/>
    <property type="match status" value="1"/>
</dbReference>
<evidence type="ECO:0000259" key="7">
    <source>
        <dbReference type="SMART" id="SM00852"/>
    </source>
</evidence>
<name>A0ABS9AC01_9GAMM</name>
<comment type="cofactor">
    <cofactor evidence="6">
        <name>Mg(2+)</name>
        <dbReference type="ChEBI" id="CHEBI:18420"/>
    </cofactor>
</comment>
<comment type="similarity">
    <text evidence="3 6">Belongs to the MoeA family.</text>
</comment>
<comment type="pathway">
    <text evidence="2 6">Cofactor biosynthesis; molybdopterin biosynthesis.</text>
</comment>
<dbReference type="EMBL" id="JABFTT010000002">
    <property type="protein sequence ID" value="MCE8019092.1"/>
    <property type="molecule type" value="Genomic_DNA"/>
</dbReference>
<dbReference type="RefSeq" id="WP_234272466.1">
    <property type="nucleotide sequence ID" value="NZ_JABFTT010000002.1"/>
</dbReference>
<dbReference type="PROSITE" id="PS01079">
    <property type="entry name" value="MOCF_BIOSYNTHESIS_2"/>
    <property type="match status" value="1"/>
</dbReference>
<keyword evidence="9" id="KW-1185">Reference proteome</keyword>
<evidence type="ECO:0000256" key="5">
    <source>
        <dbReference type="ARBA" id="ARBA00047317"/>
    </source>
</evidence>
<comment type="caution">
    <text evidence="8">The sequence shown here is derived from an EMBL/GenBank/DDBJ whole genome shotgun (WGS) entry which is preliminary data.</text>
</comment>
<evidence type="ECO:0000256" key="4">
    <source>
        <dbReference type="ARBA" id="ARBA00023150"/>
    </source>
</evidence>
<feature type="domain" description="MoaB/Mog" evidence="7">
    <location>
        <begin position="174"/>
        <end position="316"/>
    </location>
</feature>
<dbReference type="InterPro" id="IPR001453">
    <property type="entry name" value="MoaB/Mog_dom"/>
</dbReference>
<dbReference type="SUPFAM" id="SSF53218">
    <property type="entry name" value="Molybdenum cofactor biosynthesis proteins"/>
    <property type="match status" value="1"/>
</dbReference>
<dbReference type="Gene3D" id="3.40.980.10">
    <property type="entry name" value="MoaB/Mog-like domain"/>
    <property type="match status" value="1"/>
</dbReference>
<protein>
    <recommendedName>
        <fullName evidence="6">Molybdopterin molybdenumtransferase</fullName>
        <ecNumber evidence="6">2.10.1.1</ecNumber>
    </recommendedName>
</protein>
<sequence length="402" mass="42514">MSELQSVEAALAALLKDVSPVEAETVPCEQAGRRVLADEVIARLDVPPFDNSAMDGYALHHEDAGKRLPIAQRVAAGYEPRPLARGACARIFTGAPLPPGADCVVMQEKVEVTGDAALIPPQVPADANVRHRGNDVAAGSVLLERGQRLHGAALGHLASQGIVEVTVRRRPRVALLTSGDEIVEPGQPLLPGQIYNSNRPMLKELLESFGADVTFVASMADEAEGTRAMLALAAEQADVVVATGGVSVGEEDHVRAAIEAIGRLDLWRLALKPGKPLALGRLDASDGREVRFVGLPGNPVSSFVAAWLFLRPLMGALLDCPDLASLPRLSARADFATRTGPRRHYMRVSLDMGEQGITAHAFADQGSGVLTTCVRADALAVIPGDSRIEVGGTVECLWLRGD</sequence>
<keyword evidence="6" id="KW-0808">Transferase</keyword>
<dbReference type="SMART" id="SM00852">
    <property type="entry name" value="MoCF_biosynth"/>
    <property type="match status" value="1"/>
</dbReference>
<dbReference type="PANTHER" id="PTHR10192:SF5">
    <property type="entry name" value="GEPHYRIN"/>
    <property type="match status" value="1"/>
</dbReference>